<keyword evidence="3" id="KW-1185">Reference proteome</keyword>
<sequence length="109" mass="11989">NTLANFICLHVIYLCECNTGVLCEVYLAYCPFPISLSKSKDDLLQEVLVHKFSDATIASLVLLVPSPSTYRKAASQWPQPVSTNVALTCLNLYMQGFAWTEPPVCAVCS</sequence>
<dbReference type="Proteomes" id="UP000054485">
    <property type="component" value="Unassembled WGS sequence"/>
</dbReference>
<keyword evidence="1" id="KW-0732">Signal</keyword>
<dbReference type="AlphaFoldDB" id="A0A0C9ZLY1"/>
<gene>
    <name evidence="2" type="ORF">CY34DRAFT_90811</name>
</gene>
<evidence type="ECO:0000313" key="2">
    <source>
        <dbReference type="EMBL" id="KIK38545.1"/>
    </source>
</evidence>
<evidence type="ECO:0000256" key="1">
    <source>
        <dbReference type="SAM" id="SignalP"/>
    </source>
</evidence>
<accession>A0A0C9ZLY1</accession>
<dbReference type="EMBL" id="KN835387">
    <property type="protein sequence ID" value="KIK38545.1"/>
    <property type="molecule type" value="Genomic_DNA"/>
</dbReference>
<proteinExistence type="predicted"/>
<name>A0A0C9ZLY1_9AGAM</name>
<organism evidence="2 3">
    <name type="scientific">Suillus luteus UH-Slu-Lm8-n1</name>
    <dbReference type="NCBI Taxonomy" id="930992"/>
    <lineage>
        <taxon>Eukaryota</taxon>
        <taxon>Fungi</taxon>
        <taxon>Dikarya</taxon>
        <taxon>Basidiomycota</taxon>
        <taxon>Agaricomycotina</taxon>
        <taxon>Agaricomycetes</taxon>
        <taxon>Agaricomycetidae</taxon>
        <taxon>Boletales</taxon>
        <taxon>Suillineae</taxon>
        <taxon>Suillaceae</taxon>
        <taxon>Suillus</taxon>
    </lineage>
</organism>
<protein>
    <submittedName>
        <fullName evidence="2">Uncharacterized protein</fullName>
    </submittedName>
</protein>
<dbReference type="HOGENOM" id="CLU_2190369_0_0_1"/>
<dbReference type="InParanoid" id="A0A0C9ZLY1"/>
<reference evidence="2 3" key="1">
    <citation type="submission" date="2014-04" db="EMBL/GenBank/DDBJ databases">
        <authorList>
            <consortium name="DOE Joint Genome Institute"/>
            <person name="Kuo A."/>
            <person name="Ruytinx J."/>
            <person name="Rineau F."/>
            <person name="Colpaert J."/>
            <person name="Kohler A."/>
            <person name="Nagy L.G."/>
            <person name="Floudas D."/>
            <person name="Copeland A."/>
            <person name="Barry K.W."/>
            <person name="Cichocki N."/>
            <person name="Veneault-Fourrey C."/>
            <person name="LaButti K."/>
            <person name="Lindquist E.A."/>
            <person name="Lipzen A."/>
            <person name="Lundell T."/>
            <person name="Morin E."/>
            <person name="Murat C."/>
            <person name="Sun H."/>
            <person name="Tunlid A."/>
            <person name="Henrissat B."/>
            <person name="Grigoriev I.V."/>
            <person name="Hibbett D.S."/>
            <person name="Martin F."/>
            <person name="Nordberg H.P."/>
            <person name="Cantor M.N."/>
            <person name="Hua S.X."/>
        </authorList>
    </citation>
    <scope>NUCLEOTIDE SEQUENCE [LARGE SCALE GENOMIC DNA]</scope>
    <source>
        <strain evidence="2 3">UH-Slu-Lm8-n1</strain>
    </source>
</reference>
<reference evidence="3" key="2">
    <citation type="submission" date="2015-01" db="EMBL/GenBank/DDBJ databases">
        <title>Evolutionary Origins and Diversification of the Mycorrhizal Mutualists.</title>
        <authorList>
            <consortium name="DOE Joint Genome Institute"/>
            <consortium name="Mycorrhizal Genomics Consortium"/>
            <person name="Kohler A."/>
            <person name="Kuo A."/>
            <person name="Nagy L.G."/>
            <person name="Floudas D."/>
            <person name="Copeland A."/>
            <person name="Barry K.W."/>
            <person name="Cichocki N."/>
            <person name="Veneault-Fourrey C."/>
            <person name="LaButti K."/>
            <person name="Lindquist E.A."/>
            <person name="Lipzen A."/>
            <person name="Lundell T."/>
            <person name="Morin E."/>
            <person name="Murat C."/>
            <person name="Riley R."/>
            <person name="Ohm R."/>
            <person name="Sun H."/>
            <person name="Tunlid A."/>
            <person name="Henrissat B."/>
            <person name="Grigoriev I.V."/>
            <person name="Hibbett D.S."/>
            <person name="Martin F."/>
        </authorList>
    </citation>
    <scope>NUCLEOTIDE SEQUENCE [LARGE SCALE GENOMIC DNA]</scope>
    <source>
        <strain evidence="3">UH-Slu-Lm8-n1</strain>
    </source>
</reference>
<feature type="signal peptide" evidence="1">
    <location>
        <begin position="1"/>
        <end position="23"/>
    </location>
</feature>
<evidence type="ECO:0000313" key="3">
    <source>
        <dbReference type="Proteomes" id="UP000054485"/>
    </source>
</evidence>
<feature type="non-terminal residue" evidence="2">
    <location>
        <position position="1"/>
    </location>
</feature>
<feature type="chain" id="PRO_5002206543" evidence="1">
    <location>
        <begin position="24"/>
        <end position="109"/>
    </location>
</feature>